<feature type="compositionally biased region" description="Gly residues" evidence="1">
    <location>
        <begin position="36"/>
        <end position="47"/>
    </location>
</feature>
<reference evidence="2" key="1">
    <citation type="submission" date="2020-05" db="EMBL/GenBank/DDBJ databases">
        <authorList>
            <person name="Chiriac C."/>
            <person name="Salcher M."/>
            <person name="Ghai R."/>
            <person name="Kavagutti S V."/>
        </authorList>
    </citation>
    <scope>NUCLEOTIDE SEQUENCE</scope>
</reference>
<protein>
    <submittedName>
        <fullName evidence="2">Unannotated protein</fullName>
    </submittedName>
</protein>
<gene>
    <name evidence="2" type="ORF">UFOPK2582_01285</name>
</gene>
<evidence type="ECO:0000256" key="1">
    <source>
        <dbReference type="SAM" id="MobiDB-lite"/>
    </source>
</evidence>
<dbReference type="PANTHER" id="PTHR39338">
    <property type="entry name" value="BLL5662 PROTEIN-RELATED"/>
    <property type="match status" value="1"/>
</dbReference>
<feature type="region of interest" description="Disordered" evidence="1">
    <location>
        <begin position="16"/>
        <end position="51"/>
    </location>
</feature>
<accession>A0A6J6QAD2</accession>
<organism evidence="2">
    <name type="scientific">freshwater metagenome</name>
    <dbReference type="NCBI Taxonomy" id="449393"/>
    <lineage>
        <taxon>unclassified sequences</taxon>
        <taxon>metagenomes</taxon>
        <taxon>ecological metagenomes</taxon>
    </lineage>
</organism>
<sequence length="417" mass="47844">MFEVYFSLRGAEWSLDPDASDFVDPDEDQSQAPDGAGEGQQAQGGSGEALTPEELAEMLYKSLMRGDQAMMRAMARQSVRRYAGMEPGRPVGGTYYLYRTMRNLNLEGMLERLMEQAQEDSPEPLTPLEERLERDEYENRIDSFKKEIESEIRRRLVADRGVEAMAKTLRKPLPEDIDFMHASRDEMVQLRKALQPLTRRLAIRLARKRKHGRKGALDFRNTVRHSLSYGGVPAEPKFKYPRPSKPEIFVIADISGSVAAFARFTLHLVYAISGQFSRVRSFVFIDGIDEVTRFFEGTDDIVDAISRVNSEADVIWVDGHSDYGHAFEVFWERYGQDISSKTTVIILGDARNNYHASQNWVIKEIRNKARHVWWLNPEPKAYWDTGDSIVGEYATYCDGAFECRNLRQLERFVDNLV</sequence>
<dbReference type="AlphaFoldDB" id="A0A6J6QAD2"/>
<dbReference type="Pfam" id="PF05762">
    <property type="entry name" value="VWA_CoxE"/>
    <property type="match status" value="1"/>
</dbReference>
<feature type="compositionally biased region" description="Acidic residues" evidence="1">
    <location>
        <begin position="18"/>
        <end position="29"/>
    </location>
</feature>
<dbReference type="InterPro" id="IPR008912">
    <property type="entry name" value="Uncharacterised_CoxE"/>
</dbReference>
<evidence type="ECO:0000313" key="2">
    <source>
        <dbReference type="EMBL" id="CAB4708147.1"/>
    </source>
</evidence>
<proteinExistence type="predicted"/>
<name>A0A6J6QAD2_9ZZZZ</name>
<dbReference type="PANTHER" id="PTHR39338:SF5">
    <property type="entry name" value="BLR6139 PROTEIN"/>
    <property type="match status" value="1"/>
</dbReference>
<dbReference type="EMBL" id="CAEZXS010000172">
    <property type="protein sequence ID" value="CAB4708147.1"/>
    <property type="molecule type" value="Genomic_DNA"/>
</dbReference>